<dbReference type="Proteomes" id="UP000070353">
    <property type="component" value="Unassembled WGS sequence"/>
</dbReference>
<sequence>MNVKKVLEKIDFYLDINHEDEIANIIQEVQQREIPIFAFETTSHDLSGYSHVYSPAAVDQMIESIRTLLESQKQSL</sequence>
<dbReference type="GO" id="GO:0016740">
    <property type="term" value="F:transferase activity"/>
    <property type="evidence" value="ECO:0007669"/>
    <property type="project" value="UniProtKB-KW"/>
</dbReference>
<gene>
    <name evidence="1" type="ORF">SORDD24_00997</name>
</gene>
<proteinExistence type="predicted"/>
<comment type="caution">
    <text evidence="1">The sequence shown here is derived from an EMBL/GenBank/DDBJ whole genome shotgun (WGS) entry which is preliminary data.</text>
</comment>
<protein>
    <submittedName>
        <fullName evidence="1">Putative CDP-glycerol:glycerophosphate glycerophosphotransferase</fullName>
    </submittedName>
</protein>
<dbReference type="EMBL" id="LQZB01000096">
    <property type="protein sequence ID" value="KXU04940.1"/>
    <property type="molecule type" value="Genomic_DNA"/>
</dbReference>
<dbReference type="AlphaFoldDB" id="A0A139QQY1"/>
<evidence type="ECO:0000313" key="1">
    <source>
        <dbReference type="EMBL" id="KXU04940.1"/>
    </source>
</evidence>
<reference evidence="1 2" key="1">
    <citation type="submission" date="2016-01" db="EMBL/GenBank/DDBJ databases">
        <title>Highly variable Streptococcus oralis are common among viridans streptococci isolated from primates.</title>
        <authorList>
            <person name="Denapaite D."/>
            <person name="Rieger M."/>
            <person name="Koendgen S."/>
            <person name="Brueckner R."/>
            <person name="Ochigava I."/>
            <person name="Kappeler P."/>
            <person name="Maetz-Rensing K."/>
            <person name="Leendertz F."/>
            <person name="Hakenbeck R."/>
        </authorList>
    </citation>
    <scope>NUCLEOTIDE SEQUENCE [LARGE SCALE GENOMIC DNA]</scope>
    <source>
        <strain evidence="1 2">DD24</strain>
    </source>
</reference>
<name>A0A139QQY1_STROR</name>
<dbReference type="PATRIC" id="fig|1303.84.peg.1081"/>
<evidence type="ECO:0000313" key="2">
    <source>
        <dbReference type="Proteomes" id="UP000070353"/>
    </source>
</evidence>
<keyword evidence="1" id="KW-0808">Transferase</keyword>
<organism evidence="1 2">
    <name type="scientific">Streptococcus oralis</name>
    <dbReference type="NCBI Taxonomy" id="1303"/>
    <lineage>
        <taxon>Bacteria</taxon>
        <taxon>Bacillati</taxon>
        <taxon>Bacillota</taxon>
        <taxon>Bacilli</taxon>
        <taxon>Lactobacillales</taxon>
        <taxon>Streptococcaceae</taxon>
        <taxon>Streptococcus</taxon>
    </lineage>
</organism>
<accession>A0A139QQY1</accession>